<proteinExistence type="predicted"/>
<dbReference type="GO" id="GO:0005886">
    <property type="term" value="C:plasma membrane"/>
    <property type="evidence" value="ECO:0007669"/>
    <property type="project" value="TreeGrafter"/>
</dbReference>
<keyword evidence="4 5" id="KW-0472">Membrane</keyword>
<evidence type="ECO:0000313" key="7">
    <source>
        <dbReference type="Proteomes" id="UP000580250"/>
    </source>
</evidence>
<dbReference type="PANTHER" id="PTHR11040:SF140">
    <property type="entry name" value="ZRT (ZRT), IRT- (IRT-) LIKE PROTEIN TRANSPORTER"/>
    <property type="match status" value="1"/>
</dbReference>
<accession>A0A6V7W5U9</accession>
<feature type="transmembrane region" description="Helical" evidence="5">
    <location>
        <begin position="72"/>
        <end position="95"/>
    </location>
</feature>
<evidence type="ECO:0000256" key="2">
    <source>
        <dbReference type="ARBA" id="ARBA00022692"/>
    </source>
</evidence>
<protein>
    <submittedName>
        <fullName evidence="6">Uncharacterized protein</fullName>
    </submittedName>
</protein>
<evidence type="ECO:0000256" key="1">
    <source>
        <dbReference type="ARBA" id="ARBA00004141"/>
    </source>
</evidence>
<dbReference type="Proteomes" id="UP000580250">
    <property type="component" value="Unassembled WGS sequence"/>
</dbReference>
<organism evidence="6 7">
    <name type="scientific">Meloidogyne enterolobii</name>
    <name type="common">Root-knot nematode worm</name>
    <name type="synonym">Meloidogyne mayaguensis</name>
    <dbReference type="NCBI Taxonomy" id="390850"/>
    <lineage>
        <taxon>Eukaryota</taxon>
        <taxon>Metazoa</taxon>
        <taxon>Ecdysozoa</taxon>
        <taxon>Nematoda</taxon>
        <taxon>Chromadorea</taxon>
        <taxon>Rhabditida</taxon>
        <taxon>Tylenchina</taxon>
        <taxon>Tylenchomorpha</taxon>
        <taxon>Tylenchoidea</taxon>
        <taxon>Meloidogynidae</taxon>
        <taxon>Meloidogyninae</taxon>
        <taxon>Meloidogyne</taxon>
    </lineage>
</organism>
<evidence type="ECO:0000313" key="6">
    <source>
        <dbReference type="EMBL" id="CAD2182439.1"/>
    </source>
</evidence>
<comment type="caution">
    <text evidence="6">The sequence shown here is derived from an EMBL/GenBank/DDBJ whole genome shotgun (WGS) entry which is preliminary data.</text>
</comment>
<sequence>MRGKFKYLNRSLLAEKFCLKYKSRKSHITKYCENNIFQISIFKVFFALLIHKTIVGFSLGLRLVQSRLHPPTVVLCCAVFSLQVCIGGFTGLAVLKILSGSPLIFLISGILQATACGTFLYVTAFEILPHELNNDSNIPQKMLSLVLGFALLTIFIALFPDSDS</sequence>
<evidence type="ECO:0000256" key="3">
    <source>
        <dbReference type="ARBA" id="ARBA00022989"/>
    </source>
</evidence>
<dbReference type="PANTHER" id="PTHR11040">
    <property type="entry name" value="ZINC/IRON TRANSPORTER"/>
    <property type="match status" value="1"/>
</dbReference>
<reference evidence="6 7" key="1">
    <citation type="submission" date="2020-08" db="EMBL/GenBank/DDBJ databases">
        <authorList>
            <person name="Koutsovoulos G."/>
            <person name="Danchin GJ E."/>
        </authorList>
    </citation>
    <scope>NUCLEOTIDE SEQUENCE [LARGE SCALE GENOMIC DNA]</scope>
</reference>
<name>A0A6V7W5U9_MELEN</name>
<keyword evidence="2 5" id="KW-0812">Transmembrane</keyword>
<dbReference type="AlphaFoldDB" id="A0A6V7W5U9"/>
<comment type="subcellular location">
    <subcellularLocation>
        <location evidence="1">Membrane</location>
        <topology evidence="1">Multi-pass membrane protein</topology>
    </subcellularLocation>
</comment>
<gene>
    <name evidence="6" type="ORF">MENT_LOCUS34649</name>
</gene>
<dbReference type="Pfam" id="PF02535">
    <property type="entry name" value="Zip"/>
    <property type="match status" value="1"/>
</dbReference>
<feature type="transmembrane region" description="Helical" evidence="5">
    <location>
        <begin position="40"/>
        <end position="60"/>
    </location>
</feature>
<keyword evidence="3 5" id="KW-1133">Transmembrane helix</keyword>
<feature type="transmembrane region" description="Helical" evidence="5">
    <location>
        <begin position="102"/>
        <end position="122"/>
    </location>
</feature>
<dbReference type="EMBL" id="CAJEWN010000431">
    <property type="protein sequence ID" value="CAD2182439.1"/>
    <property type="molecule type" value="Genomic_DNA"/>
</dbReference>
<feature type="transmembrane region" description="Helical" evidence="5">
    <location>
        <begin position="142"/>
        <end position="159"/>
    </location>
</feature>
<evidence type="ECO:0000256" key="5">
    <source>
        <dbReference type="SAM" id="Phobius"/>
    </source>
</evidence>
<evidence type="ECO:0000256" key="4">
    <source>
        <dbReference type="ARBA" id="ARBA00023136"/>
    </source>
</evidence>
<dbReference type="GO" id="GO:0005385">
    <property type="term" value="F:zinc ion transmembrane transporter activity"/>
    <property type="evidence" value="ECO:0007669"/>
    <property type="project" value="TreeGrafter"/>
</dbReference>
<dbReference type="InterPro" id="IPR003689">
    <property type="entry name" value="ZIP"/>
</dbReference>
<dbReference type="OrthoDB" id="448280at2759"/>